<comment type="caution">
    <text evidence="7">The sequence shown here is derived from an EMBL/GenBank/DDBJ whole genome shotgun (WGS) entry which is preliminary data.</text>
</comment>
<sequence length="125" mass="13629">MKAITVVCATGASVPTIHSGRIARRRGSENAEIQMYLSKLKDLVPHMPKNKKLSKLEVIENAIEYIYDLETALRTTSSPSTCKFDSSALLSESMSSRRPLGVRSSPNNVIAASLESSTVTPTNFK</sequence>
<proteinExistence type="predicted"/>
<dbReference type="Gene3D" id="4.10.280.10">
    <property type="entry name" value="Helix-loop-helix DNA-binding domain"/>
    <property type="match status" value="1"/>
</dbReference>
<evidence type="ECO:0000256" key="5">
    <source>
        <dbReference type="ARBA" id="ARBA00023242"/>
    </source>
</evidence>
<reference evidence="7" key="1">
    <citation type="submission" date="2022-07" db="EMBL/GenBank/DDBJ databases">
        <authorList>
            <person name="Trinca V."/>
            <person name="Uliana J.V.C."/>
            <person name="Torres T.T."/>
            <person name="Ward R.J."/>
            <person name="Monesi N."/>
        </authorList>
    </citation>
    <scope>NUCLEOTIDE SEQUENCE</scope>
    <source>
        <strain evidence="7">HSMRA1968</strain>
        <tissue evidence="7">Whole embryos</tissue>
    </source>
</reference>
<dbReference type="GO" id="GO:0000122">
    <property type="term" value="P:negative regulation of transcription by RNA polymerase II"/>
    <property type="evidence" value="ECO:0007669"/>
    <property type="project" value="InterPro"/>
</dbReference>
<dbReference type="InterPro" id="IPR036638">
    <property type="entry name" value="HLH_DNA-bd_sf"/>
</dbReference>
<dbReference type="OrthoDB" id="10047910at2759"/>
<evidence type="ECO:0000256" key="3">
    <source>
        <dbReference type="ARBA" id="ARBA00023015"/>
    </source>
</evidence>
<comment type="subcellular location">
    <subcellularLocation>
        <location evidence="1">Nucleus</location>
    </subcellularLocation>
</comment>
<gene>
    <name evidence="7" type="primary">emc_1</name>
    <name evidence="7" type="ORF">Bhyg_15914</name>
</gene>
<keyword evidence="4" id="KW-0804">Transcription</keyword>
<dbReference type="GO" id="GO:0005737">
    <property type="term" value="C:cytoplasm"/>
    <property type="evidence" value="ECO:0007669"/>
    <property type="project" value="InterPro"/>
</dbReference>
<dbReference type="PROSITE" id="PS50888">
    <property type="entry name" value="BHLH"/>
    <property type="match status" value="1"/>
</dbReference>
<keyword evidence="3" id="KW-0805">Transcription regulation</keyword>
<evidence type="ECO:0000313" key="7">
    <source>
        <dbReference type="EMBL" id="KAJ6632906.1"/>
    </source>
</evidence>
<evidence type="ECO:0000313" key="8">
    <source>
        <dbReference type="Proteomes" id="UP001151699"/>
    </source>
</evidence>
<accession>A0A9Q0RTB0</accession>
<dbReference type="GO" id="GO:0032922">
    <property type="term" value="P:circadian regulation of gene expression"/>
    <property type="evidence" value="ECO:0007669"/>
    <property type="project" value="TreeGrafter"/>
</dbReference>
<evidence type="ECO:0000256" key="1">
    <source>
        <dbReference type="ARBA" id="ARBA00004123"/>
    </source>
</evidence>
<dbReference type="PANTHER" id="PTHR11723">
    <property type="entry name" value="DNA-BINDING PROTEIN INHIBITOR"/>
    <property type="match status" value="1"/>
</dbReference>
<dbReference type="Proteomes" id="UP001151699">
    <property type="component" value="Unassembled WGS sequence"/>
</dbReference>
<keyword evidence="5" id="KW-0539">Nucleus</keyword>
<dbReference type="AlphaFoldDB" id="A0A9Q0RTB0"/>
<organism evidence="7 8">
    <name type="scientific">Pseudolycoriella hygida</name>
    <dbReference type="NCBI Taxonomy" id="35572"/>
    <lineage>
        <taxon>Eukaryota</taxon>
        <taxon>Metazoa</taxon>
        <taxon>Ecdysozoa</taxon>
        <taxon>Arthropoda</taxon>
        <taxon>Hexapoda</taxon>
        <taxon>Insecta</taxon>
        <taxon>Pterygota</taxon>
        <taxon>Neoptera</taxon>
        <taxon>Endopterygota</taxon>
        <taxon>Diptera</taxon>
        <taxon>Nematocera</taxon>
        <taxon>Sciaroidea</taxon>
        <taxon>Sciaridae</taxon>
        <taxon>Pseudolycoriella</taxon>
    </lineage>
</organism>
<evidence type="ECO:0000256" key="2">
    <source>
        <dbReference type="ARBA" id="ARBA00022491"/>
    </source>
</evidence>
<dbReference type="InterPro" id="IPR026052">
    <property type="entry name" value="DNA-bd_prot-inh"/>
</dbReference>
<dbReference type="GO" id="GO:0030154">
    <property type="term" value="P:cell differentiation"/>
    <property type="evidence" value="ECO:0007669"/>
    <property type="project" value="TreeGrafter"/>
</dbReference>
<dbReference type="SUPFAM" id="SSF47459">
    <property type="entry name" value="HLH, helix-loop-helix DNA-binding domain"/>
    <property type="match status" value="1"/>
</dbReference>
<name>A0A9Q0RTB0_9DIPT</name>
<evidence type="ECO:0000256" key="4">
    <source>
        <dbReference type="ARBA" id="ARBA00023163"/>
    </source>
</evidence>
<keyword evidence="8" id="KW-1185">Reference proteome</keyword>
<dbReference type="PANTHER" id="PTHR11723:SF17">
    <property type="entry name" value="PROTEIN EXTRA-MACROCHAETAE"/>
    <property type="match status" value="1"/>
</dbReference>
<dbReference type="GO" id="GO:0046983">
    <property type="term" value="F:protein dimerization activity"/>
    <property type="evidence" value="ECO:0007669"/>
    <property type="project" value="InterPro"/>
</dbReference>
<dbReference type="EMBL" id="WJQU01002405">
    <property type="protein sequence ID" value="KAJ6632906.1"/>
    <property type="molecule type" value="Genomic_DNA"/>
</dbReference>
<dbReference type="Pfam" id="PF00010">
    <property type="entry name" value="HLH"/>
    <property type="match status" value="1"/>
</dbReference>
<dbReference type="InterPro" id="IPR011598">
    <property type="entry name" value="bHLH_dom"/>
</dbReference>
<evidence type="ECO:0000259" key="6">
    <source>
        <dbReference type="PROSITE" id="PS50888"/>
    </source>
</evidence>
<keyword evidence="2" id="KW-0678">Repressor</keyword>
<protein>
    <submittedName>
        <fullName evidence="7">Protein extra-macrochaetae</fullName>
    </submittedName>
</protein>
<dbReference type="SMART" id="SM00353">
    <property type="entry name" value="HLH"/>
    <property type="match status" value="1"/>
</dbReference>
<dbReference type="GO" id="GO:0005634">
    <property type="term" value="C:nucleus"/>
    <property type="evidence" value="ECO:0007669"/>
    <property type="project" value="UniProtKB-SubCell"/>
</dbReference>
<feature type="domain" description="BHLH" evidence="6">
    <location>
        <begin position="17"/>
        <end position="69"/>
    </location>
</feature>
<dbReference type="CDD" id="cd19695">
    <property type="entry name" value="bHLH_dnHLH_EMC_like"/>
    <property type="match status" value="1"/>
</dbReference>